<evidence type="ECO:0000256" key="1">
    <source>
        <dbReference type="ARBA" id="ARBA00003041"/>
    </source>
</evidence>
<dbReference type="GO" id="GO:0015031">
    <property type="term" value="P:protein transport"/>
    <property type="evidence" value="ECO:0007669"/>
    <property type="project" value="UniProtKB-KW"/>
</dbReference>
<evidence type="ECO:0000256" key="5">
    <source>
        <dbReference type="ARBA" id="ARBA00022927"/>
    </source>
</evidence>
<evidence type="ECO:0000256" key="6">
    <source>
        <dbReference type="ARBA" id="ARBA00023225"/>
    </source>
</evidence>
<dbReference type="AlphaFoldDB" id="A0A1C0A9W6"/>
<organism evidence="9 10">
    <name type="scientific">Orenia metallireducens</name>
    <dbReference type="NCBI Taxonomy" id="1413210"/>
    <lineage>
        <taxon>Bacteria</taxon>
        <taxon>Bacillati</taxon>
        <taxon>Bacillota</taxon>
        <taxon>Clostridia</taxon>
        <taxon>Halanaerobiales</taxon>
        <taxon>Halobacteroidaceae</taxon>
        <taxon>Orenia</taxon>
    </lineage>
</organism>
<dbReference type="Pfam" id="PF02108">
    <property type="entry name" value="FliH"/>
    <property type="match status" value="1"/>
</dbReference>
<feature type="domain" description="Flagellar assembly protein FliH/Type III secretion system HrpE" evidence="8">
    <location>
        <begin position="123"/>
        <end position="247"/>
    </location>
</feature>
<feature type="coiled-coil region" evidence="7">
    <location>
        <begin position="46"/>
        <end position="88"/>
    </location>
</feature>
<evidence type="ECO:0000259" key="8">
    <source>
        <dbReference type="Pfam" id="PF02108"/>
    </source>
</evidence>
<dbReference type="PANTHER" id="PTHR34982">
    <property type="entry name" value="YOP PROTEINS TRANSLOCATION PROTEIN L"/>
    <property type="match status" value="1"/>
</dbReference>
<dbReference type="EMBL" id="LWDV01000008">
    <property type="protein sequence ID" value="OCL27084.1"/>
    <property type="molecule type" value="Genomic_DNA"/>
</dbReference>
<gene>
    <name evidence="9" type="ORF">U472_06280</name>
</gene>
<proteinExistence type="inferred from homology"/>
<dbReference type="PANTHER" id="PTHR34982:SF1">
    <property type="entry name" value="FLAGELLAR ASSEMBLY PROTEIN FLIH"/>
    <property type="match status" value="1"/>
</dbReference>
<keyword evidence="7" id="KW-0175">Coiled coil</keyword>
<keyword evidence="3" id="KW-0813">Transport</keyword>
<dbReference type="GO" id="GO:0005829">
    <property type="term" value="C:cytosol"/>
    <property type="evidence" value="ECO:0007669"/>
    <property type="project" value="TreeGrafter"/>
</dbReference>
<dbReference type="GO" id="GO:0044781">
    <property type="term" value="P:bacterial-type flagellum organization"/>
    <property type="evidence" value="ECO:0007669"/>
    <property type="project" value="UniProtKB-KW"/>
</dbReference>
<sequence length="259" mass="28985">MSNIIKSPLVKSGEKVTINNSRIQRVIDNKKDNDDNQPMIDRDKLLKEAKEEAESIVSQAQAKARDILTNAEKEVANLNSQTQQKIQEVIEQGKAEGYQQGLQLGREEGLNKGVTQLQNLIINLDQKVVEFNQSLEERESEFKEDLIRLAIAISKKIIGRELKIDAELLKGIIQKTISLLDGEEEIVIRVAPSDIEILATYKEELISSNNGLERVKIVSDENIQSSGCIIETDFGGFDATIDSQLAEIEARLLEVDNDE</sequence>
<comment type="caution">
    <text evidence="9">The sequence shown here is derived from an EMBL/GenBank/DDBJ whole genome shotgun (WGS) entry which is preliminary data.</text>
</comment>
<reference evidence="9 10" key="2">
    <citation type="submission" date="2016-08" db="EMBL/GenBank/DDBJ databases">
        <title>Orenia metallireducens sp. nov. strain Z6, a Novel Metal-reducing Firmicute from the Deep Subsurface.</title>
        <authorList>
            <person name="Maxim B.I."/>
            <person name="Kenneth K."/>
            <person name="Flynn T.M."/>
            <person name="Oloughlin E.J."/>
            <person name="Locke R.A."/>
            <person name="Weber J.R."/>
            <person name="Egan S.M."/>
            <person name="Mackie R.I."/>
            <person name="Cann I.K."/>
        </authorList>
    </citation>
    <scope>NUCLEOTIDE SEQUENCE [LARGE SCALE GENOMIC DNA]</scope>
    <source>
        <strain evidence="9 10">Z6</strain>
    </source>
</reference>
<comment type="function">
    <text evidence="1">Needed for flagellar regrowth and assembly.</text>
</comment>
<accession>A0A1C0A9W6</accession>
<keyword evidence="5" id="KW-0653">Protein transport</keyword>
<reference evidence="10" key="1">
    <citation type="submission" date="2016-07" db="EMBL/GenBank/DDBJ databases">
        <authorList>
            <person name="Florea S."/>
            <person name="Webb J.S."/>
            <person name="Jaromczyk J."/>
            <person name="Schardl C.L."/>
        </authorList>
    </citation>
    <scope>NUCLEOTIDE SEQUENCE [LARGE SCALE GENOMIC DNA]</scope>
    <source>
        <strain evidence="10">Z6</strain>
    </source>
</reference>
<evidence type="ECO:0000256" key="2">
    <source>
        <dbReference type="ARBA" id="ARBA00006602"/>
    </source>
</evidence>
<keyword evidence="4" id="KW-1005">Bacterial flagellum biogenesis</keyword>
<dbReference type="RefSeq" id="WP_068716614.1">
    <property type="nucleotide sequence ID" value="NZ_LWDV01000008.1"/>
</dbReference>
<name>A0A1C0A9W6_9FIRM</name>
<dbReference type="InterPro" id="IPR018035">
    <property type="entry name" value="Flagellar_FliH/T3SS_HrpE"/>
</dbReference>
<evidence type="ECO:0000256" key="3">
    <source>
        <dbReference type="ARBA" id="ARBA00022448"/>
    </source>
</evidence>
<dbReference type="InterPro" id="IPR051472">
    <property type="entry name" value="T3SS_Stator/FliH"/>
</dbReference>
<dbReference type="Gene3D" id="1.20.5.2950">
    <property type="match status" value="1"/>
</dbReference>
<evidence type="ECO:0000256" key="4">
    <source>
        <dbReference type="ARBA" id="ARBA00022795"/>
    </source>
</evidence>
<comment type="similarity">
    <text evidence="2">Belongs to the FliH family.</text>
</comment>
<dbReference type="Proteomes" id="UP000093514">
    <property type="component" value="Unassembled WGS sequence"/>
</dbReference>
<evidence type="ECO:0000313" key="9">
    <source>
        <dbReference type="EMBL" id="OCL27084.1"/>
    </source>
</evidence>
<keyword evidence="10" id="KW-1185">Reference proteome</keyword>
<protein>
    <recommendedName>
        <fullName evidence="8">Flagellar assembly protein FliH/Type III secretion system HrpE domain-containing protein</fullName>
    </recommendedName>
</protein>
<evidence type="ECO:0000256" key="7">
    <source>
        <dbReference type="SAM" id="Coils"/>
    </source>
</evidence>
<evidence type="ECO:0000313" key="10">
    <source>
        <dbReference type="Proteomes" id="UP000093514"/>
    </source>
</evidence>
<keyword evidence="6" id="KW-1006">Bacterial flagellum protein export</keyword>